<feature type="compositionally biased region" description="Basic residues" evidence="1">
    <location>
        <begin position="81"/>
        <end position="92"/>
    </location>
</feature>
<comment type="caution">
    <text evidence="2">The sequence shown here is derived from an EMBL/GenBank/DDBJ whole genome shotgun (WGS) entry which is preliminary data.</text>
</comment>
<feature type="compositionally biased region" description="Polar residues" evidence="1">
    <location>
        <begin position="66"/>
        <end position="78"/>
    </location>
</feature>
<gene>
    <name evidence="2" type="ORF">NDU88_003219</name>
</gene>
<evidence type="ECO:0008006" key="4">
    <source>
        <dbReference type="Google" id="ProtNLM"/>
    </source>
</evidence>
<evidence type="ECO:0000313" key="3">
    <source>
        <dbReference type="Proteomes" id="UP001066276"/>
    </source>
</evidence>
<feature type="region of interest" description="Disordered" evidence="1">
    <location>
        <begin position="66"/>
        <end position="92"/>
    </location>
</feature>
<evidence type="ECO:0000313" key="2">
    <source>
        <dbReference type="EMBL" id="KAJ1136805.1"/>
    </source>
</evidence>
<reference evidence="2" key="1">
    <citation type="journal article" date="2022" name="bioRxiv">
        <title>Sequencing and chromosome-scale assembly of the giantPleurodeles waltlgenome.</title>
        <authorList>
            <person name="Brown T."/>
            <person name="Elewa A."/>
            <person name="Iarovenko S."/>
            <person name="Subramanian E."/>
            <person name="Araus A.J."/>
            <person name="Petzold A."/>
            <person name="Susuki M."/>
            <person name="Suzuki K.-i.T."/>
            <person name="Hayashi T."/>
            <person name="Toyoda A."/>
            <person name="Oliveira C."/>
            <person name="Osipova E."/>
            <person name="Leigh N.D."/>
            <person name="Simon A."/>
            <person name="Yun M.H."/>
        </authorList>
    </citation>
    <scope>NUCLEOTIDE SEQUENCE</scope>
    <source>
        <strain evidence="2">20211129_DDA</strain>
        <tissue evidence="2">Liver</tissue>
    </source>
</reference>
<evidence type="ECO:0000256" key="1">
    <source>
        <dbReference type="SAM" id="MobiDB-lite"/>
    </source>
</evidence>
<name>A0AAV7QF37_PLEWA</name>
<proteinExistence type="predicted"/>
<dbReference type="EMBL" id="JANPWB010000010">
    <property type="protein sequence ID" value="KAJ1136805.1"/>
    <property type="molecule type" value="Genomic_DNA"/>
</dbReference>
<keyword evidence="3" id="KW-1185">Reference proteome</keyword>
<dbReference type="AlphaFoldDB" id="A0AAV7QF37"/>
<accession>A0AAV7QF37</accession>
<dbReference type="Proteomes" id="UP001066276">
    <property type="component" value="Chromosome 6"/>
</dbReference>
<sequence>MLAGAPGALLTVRRPPGARIGVQWFWPPLPCAPGAQNTARFDCAAGIITVRVVVVRIVPQQSSEGTHVNMTKSACQELSQKKMKSAPHVHKG</sequence>
<organism evidence="2 3">
    <name type="scientific">Pleurodeles waltl</name>
    <name type="common">Iberian ribbed newt</name>
    <dbReference type="NCBI Taxonomy" id="8319"/>
    <lineage>
        <taxon>Eukaryota</taxon>
        <taxon>Metazoa</taxon>
        <taxon>Chordata</taxon>
        <taxon>Craniata</taxon>
        <taxon>Vertebrata</taxon>
        <taxon>Euteleostomi</taxon>
        <taxon>Amphibia</taxon>
        <taxon>Batrachia</taxon>
        <taxon>Caudata</taxon>
        <taxon>Salamandroidea</taxon>
        <taxon>Salamandridae</taxon>
        <taxon>Pleurodelinae</taxon>
        <taxon>Pleurodeles</taxon>
    </lineage>
</organism>
<protein>
    <recommendedName>
        <fullName evidence="4">Secreted protein</fullName>
    </recommendedName>
</protein>